<comment type="subcellular location">
    <subcellularLocation>
        <location evidence="1">Membrane</location>
        <topology evidence="1">Multi-pass membrane protein</topology>
    </subcellularLocation>
</comment>
<evidence type="ECO:0000256" key="6">
    <source>
        <dbReference type="ARBA" id="ARBA00023136"/>
    </source>
</evidence>
<feature type="transmembrane region" description="Helical" evidence="7">
    <location>
        <begin position="105"/>
        <end position="130"/>
    </location>
</feature>
<evidence type="ECO:0000313" key="9">
    <source>
        <dbReference type="EMBL" id="EGC71038.1"/>
    </source>
</evidence>
<dbReference type="Gene3D" id="1.20.1740.10">
    <property type="entry name" value="Amino acid/polyamine transporter I"/>
    <property type="match status" value="1"/>
</dbReference>
<feature type="transmembrane region" description="Helical" evidence="7">
    <location>
        <begin position="169"/>
        <end position="193"/>
    </location>
</feature>
<feature type="domain" description="Amino acid permease/ SLC12A" evidence="8">
    <location>
        <begin position="27"/>
        <end position="425"/>
    </location>
</feature>
<dbReference type="HOGENOM" id="CLU_007946_9_3_9"/>
<feature type="transmembrane region" description="Helical" evidence="7">
    <location>
        <begin position="213"/>
        <end position="234"/>
    </location>
</feature>
<feature type="transmembrane region" description="Helical" evidence="7">
    <location>
        <begin position="51"/>
        <end position="74"/>
    </location>
</feature>
<dbReference type="PANTHER" id="PTHR43495:SF5">
    <property type="entry name" value="GAMMA-AMINOBUTYRIC ACID PERMEASE"/>
    <property type="match status" value="1"/>
</dbReference>
<feature type="transmembrane region" description="Helical" evidence="7">
    <location>
        <begin position="348"/>
        <end position="366"/>
    </location>
</feature>
<dbReference type="Pfam" id="PF00324">
    <property type="entry name" value="AA_permease"/>
    <property type="match status" value="1"/>
</dbReference>
<keyword evidence="6 7" id="KW-0472">Membrane</keyword>
<feature type="transmembrane region" description="Helical" evidence="7">
    <location>
        <begin position="404"/>
        <end position="425"/>
    </location>
</feature>
<keyword evidence="2" id="KW-0813">Transport</keyword>
<reference evidence="9 10" key="1">
    <citation type="submission" date="2011-01" db="EMBL/GenBank/DDBJ databases">
        <authorList>
            <person name="Muzny D."/>
            <person name="Qin X."/>
            <person name="Deng J."/>
            <person name="Jiang H."/>
            <person name="Liu Y."/>
            <person name="Qu J."/>
            <person name="Song X.-Z."/>
            <person name="Zhang L."/>
            <person name="Thornton R."/>
            <person name="Coyle M."/>
            <person name="Francisco L."/>
            <person name="Jackson L."/>
            <person name="Javaid M."/>
            <person name="Korchina V."/>
            <person name="Kovar C."/>
            <person name="Mata R."/>
            <person name="Mathew T."/>
            <person name="Ngo R."/>
            <person name="Nguyen L."/>
            <person name="Nguyen N."/>
            <person name="Okwuonu G."/>
            <person name="Ongeri F."/>
            <person name="Pham C."/>
            <person name="Simmons D."/>
            <person name="Wilczek-Boney K."/>
            <person name="Hale W."/>
            <person name="Jakkamsetti A."/>
            <person name="Pham P."/>
            <person name="Ruth R."/>
            <person name="San Lucas F."/>
            <person name="Warren J."/>
            <person name="Zhang J."/>
            <person name="Zhao Z."/>
            <person name="Zhou C."/>
            <person name="Zhu D."/>
            <person name="Lee S."/>
            <person name="Bess C."/>
            <person name="Blankenburg K."/>
            <person name="Forbes L."/>
            <person name="Fu Q."/>
            <person name="Gubbala S."/>
            <person name="Hirani K."/>
            <person name="Jayaseelan J.C."/>
            <person name="Lara F."/>
            <person name="Munidasa M."/>
            <person name="Palculict T."/>
            <person name="Patil S."/>
            <person name="Pu L.-L."/>
            <person name="Saada N."/>
            <person name="Tang L."/>
            <person name="Weissenberger G."/>
            <person name="Zhu Y."/>
            <person name="Hemphill L."/>
            <person name="Shang Y."/>
            <person name="Youmans B."/>
            <person name="Ayvaz T."/>
            <person name="Ross M."/>
            <person name="Santibanez J."/>
            <person name="Aqrawi P."/>
            <person name="Gross S."/>
            <person name="Joshi V."/>
            <person name="Fowler G."/>
            <person name="Nazareth L."/>
            <person name="Reid J."/>
            <person name="Worley K."/>
            <person name="Petrosino J."/>
            <person name="Highlander S."/>
            <person name="Gibbs R."/>
        </authorList>
    </citation>
    <scope>NUCLEOTIDE SEQUENCE [LARGE SCALE GENOMIC DNA]</scope>
    <source>
        <strain evidence="9 10">ATCC 12755</strain>
    </source>
</reference>
<keyword evidence="3 7" id="KW-0812">Transmembrane</keyword>
<evidence type="ECO:0000256" key="5">
    <source>
        <dbReference type="ARBA" id="ARBA00022989"/>
    </source>
</evidence>
<accession>F0EFB3</accession>
<dbReference type="FunFam" id="1.20.1740.10:FF:000001">
    <property type="entry name" value="Amino acid permease"/>
    <property type="match status" value="1"/>
</dbReference>
<feature type="transmembrane region" description="Helical" evidence="7">
    <location>
        <begin position="136"/>
        <end position="157"/>
    </location>
</feature>
<evidence type="ECO:0000256" key="3">
    <source>
        <dbReference type="ARBA" id="ARBA00022692"/>
    </source>
</evidence>
<name>F0EFB3_ENTCA</name>
<dbReference type="GO" id="GO:0006865">
    <property type="term" value="P:amino acid transport"/>
    <property type="evidence" value="ECO:0007669"/>
    <property type="project" value="UniProtKB-KW"/>
</dbReference>
<feature type="transmembrane region" description="Helical" evidence="7">
    <location>
        <begin position="378"/>
        <end position="397"/>
    </location>
</feature>
<comment type="caution">
    <text evidence="9">The sequence shown here is derived from an EMBL/GenBank/DDBJ whole genome shotgun (WGS) entry which is preliminary data.</text>
</comment>
<dbReference type="AlphaFoldDB" id="F0EFB3"/>
<feature type="transmembrane region" description="Helical" evidence="7">
    <location>
        <begin position="255"/>
        <end position="272"/>
    </location>
</feature>
<evidence type="ECO:0000256" key="7">
    <source>
        <dbReference type="SAM" id="Phobius"/>
    </source>
</evidence>
<dbReference type="EMBL" id="AEWT01000002">
    <property type="protein sequence ID" value="EGC71038.1"/>
    <property type="molecule type" value="Genomic_DNA"/>
</dbReference>
<proteinExistence type="predicted"/>
<evidence type="ECO:0000256" key="1">
    <source>
        <dbReference type="ARBA" id="ARBA00004141"/>
    </source>
</evidence>
<organism evidence="9 10">
    <name type="scientific">Enterococcus casseliflavus ATCC 12755</name>
    <dbReference type="NCBI Taxonomy" id="888066"/>
    <lineage>
        <taxon>Bacteria</taxon>
        <taxon>Bacillati</taxon>
        <taxon>Bacillota</taxon>
        <taxon>Bacilli</taxon>
        <taxon>Lactobacillales</taxon>
        <taxon>Enterococcaceae</taxon>
        <taxon>Enterococcus</taxon>
    </lineage>
</organism>
<keyword evidence="5 7" id="KW-1133">Transmembrane helix</keyword>
<protein>
    <submittedName>
        <fullName evidence="9">Amino acid permease</fullName>
    </submittedName>
</protein>
<evidence type="ECO:0000259" key="8">
    <source>
        <dbReference type="Pfam" id="PF00324"/>
    </source>
</evidence>
<gene>
    <name evidence="9" type="ORF">HMPREF9087_0415</name>
</gene>
<feature type="transmembrane region" description="Helical" evidence="7">
    <location>
        <begin position="292"/>
        <end position="317"/>
    </location>
</feature>
<dbReference type="GO" id="GO:0055085">
    <property type="term" value="P:transmembrane transport"/>
    <property type="evidence" value="ECO:0007669"/>
    <property type="project" value="InterPro"/>
</dbReference>
<evidence type="ECO:0000256" key="2">
    <source>
        <dbReference type="ARBA" id="ARBA00022448"/>
    </source>
</evidence>
<dbReference type="InterPro" id="IPR004841">
    <property type="entry name" value="AA-permease/SLC12A_dom"/>
</dbReference>
<sequence length="460" mass="51038">MYEGSTVFEEERMTEKNQLKKQMKTRHITMLALGGAIGAGLFKGSGEAIQLAGPAVLLAFIFCGLILFVVMTGLGQLVLSDQKQHGLSGLVQPYLGLHTADFIDWIYWSMWMINIIAEAVAAASFLQLWFPNIPAWIFVLILALLTTIINLFSVRLFAETEYWLSWAKISVVIVLILVGLYLVATQVFDLGFLPTMRQMTDYGGFAPHGLKGFINSLLVVIYSYGGSELVAITISEAENPKKAIPQAIKGVMTRIAAFYIIPMFLLLIIYPWNQLADPNVSPFVMVFQKIHVPFASDIVNLVIILALFSSINSGVYASSRTLFFRLSNNGQKKSRFTMLNKNSVPQRAIMFCSGTLYLGVVLSYFLGDKLFNYLAGSLSYTVLLIWLLISVAAFVLVRKQKKMGYTIFLGGAILALLLLFAGILITNPLAVTGFTALLYTIIFLSFYWNHRKIGDTSGKS</sequence>
<dbReference type="GO" id="GO:0016020">
    <property type="term" value="C:membrane"/>
    <property type="evidence" value="ECO:0007669"/>
    <property type="project" value="UniProtKB-SubCell"/>
</dbReference>
<keyword evidence="4" id="KW-0029">Amino-acid transport</keyword>
<feature type="transmembrane region" description="Helical" evidence="7">
    <location>
        <begin position="28"/>
        <end position="45"/>
    </location>
</feature>
<dbReference type="PIRSF" id="PIRSF006060">
    <property type="entry name" value="AA_transporter"/>
    <property type="match status" value="1"/>
</dbReference>
<dbReference type="Proteomes" id="UP000004835">
    <property type="component" value="Unassembled WGS sequence"/>
</dbReference>
<feature type="transmembrane region" description="Helical" evidence="7">
    <location>
        <begin position="431"/>
        <end position="449"/>
    </location>
</feature>
<evidence type="ECO:0000313" key="10">
    <source>
        <dbReference type="Proteomes" id="UP000004835"/>
    </source>
</evidence>
<dbReference type="PANTHER" id="PTHR43495">
    <property type="entry name" value="GABA PERMEASE"/>
    <property type="match status" value="1"/>
</dbReference>
<evidence type="ECO:0000256" key="4">
    <source>
        <dbReference type="ARBA" id="ARBA00022970"/>
    </source>
</evidence>